<keyword evidence="2" id="KW-1185">Reference proteome</keyword>
<organism evidence="1 2">
    <name type="scientific">Vibrio caribbeanicus</name>
    <dbReference type="NCBI Taxonomy" id="701175"/>
    <lineage>
        <taxon>Bacteria</taxon>
        <taxon>Pseudomonadati</taxon>
        <taxon>Pseudomonadota</taxon>
        <taxon>Gammaproteobacteria</taxon>
        <taxon>Vibrionales</taxon>
        <taxon>Vibrionaceae</taxon>
        <taxon>Vibrio</taxon>
    </lineage>
</organism>
<reference evidence="1" key="1">
    <citation type="submission" date="2014-10" db="EMBL/GenBank/DDBJ databases">
        <title>Genome sequencing of Vibrio caribbeanicus T14.</title>
        <authorList>
            <person name="Chan K.-G."/>
            <person name="Mohamad N.I."/>
        </authorList>
    </citation>
    <scope>NUCLEOTIDE SEQUENCE</scope>
    <source>
        <strain evidence="1">T14</strain>
    </source>
</reference>
<accession>A0ACC4NY79</accession>
<evidence type="ECO:0000313" key="1">
    <source>
        <dbReference type="EMBL" id="KHD25422.1"/>
    </source>
</evidence>
<gene>
    <name evidence="1" type="ORF">NM09_06745</name>
</gene>
<name>A0ACC4NY79_9VIBR</name>
<dbReference type="EMBL" id="JRWR01000004">
    <property type="protein sequence ID" value="KHD25422.1"/>
    <property type="molecule type" value="Genomic_DNA"/>
</dbReference>
<protein>
    <submittedName>
        <fullName evidence="1">Uncharacterized protein</fullName>
    </submittedName>
</protein>
<comment type="caution">
    <text evidence="1">The sequence shown here is derived from an EMBL/GenBank/DDBJ whole genome shotgun (WGS) entry which is preliminary data.</text>
</comment>
<dbReference type="Proteomes" id="UP000030421">
    <property type="component" value="Unassembled WGS sequence"/>
</dbReference>
<proteinExistence type="predicted"/>
<sequence>MTKFLQSILLVGFVLIQGCASEPKTLSQVYDRYEEDDYTNWVKDQAYFEKMEADYKGSLASHLILSFDRFGKPLHREYVEDTLGWKLHEKAYLVSTLFGSFSKLDLASLLVINNDGPTFGSADYTTQFVYRRNVDNMSMNTHFFASSFTIDNVETFANTEPKSYHHELHLVTKRIFLNGLNDSISELHKQEVNCLPLGYNQKRDGSNYAKSHLFVRPLSQYEAGYDCRIKDKKHILIMSTVVVKDADNKHKVVSSMSFSGLDELNRINPYPLLDLDVWQGTMSTCRTCGEEYDRIVRISSKNQETEWVQKFDKGTIYQQ</sequence>
<evidence type="ECO:0000313" key="2">
    <source>
        <dbReference type="Proteomes" id="UP000030421"/>
    </source>
</evidence>